<protein>
    <submittedName>
        <fullName evidence="3">Uncharacterized protein</fullName>
    </submittedName>
</protein>
<evidence type="ECO:0000256" key="1">
    <source>
        <dbReference type="SAM" id="MobiDB-lite"/>
    </source>
</evidence>
<name>A0AAD5PVU4_9CRUS</name>
<evidence type="ECO:0000256" key="2">
    <source>
        <dbReference type="SAM" id="SignalP"/>
    </source>
</evidence>
<keyword evidence="2" id="KW-0732">Signal</keyword>
<dbReference type="EMBL" id="WJBH02000003">
    <property type="protein sequence ID" value="KAI9561616.1"/>
    <property type="molecule type" value="Genomic_DNA"/>
</dbReference>
<gene>
    <name evidence="3" type="ORF">GHT06_012576</name>
</gene>
<evidence type="ECO:0000313" key="4">
    <source>
        <dbReference type="Proteomes" id="UP000820818"/>
    </source>
</evidence>
<keyword evidence="4" id="KW-1185">Reference proteome</keyword>
<organism evidence="3 4">
    <name type="scientific">Daphnia sinensis</name>
    <dbReference type="NCBI Taxonomy" id="1820382"/>
    <lineage>
        <taxon>Eukaryota</taxon>
        <taxon>Metazoa</taxon>
        <taxon>Ecdysozoa</taxon>
        <taxon>Arthropoda</taxon>
        <taxon>Crustacea</taxon>
        <taxon>Branchiopoda</taxon>
        <taxon>Diplostraca</taxon>
        <taxon>Cladocera</taxon>
        <taxon>Anomopoda</taxon>
        <taxon>Daphniidae</taxon>
        <taxon>Daphnia</taxon>
        <taxon>Daphnia similis group</taxon>
    </lineage>
</organism>
<dbReference type="AlphaFoldDB" id="A0AAD5PVU4"/>
<accession>A0AAD5PVU4</accession>
<evidence type="ECO:0000313" key="3">
    <source>
        <dbReference type="EMBL" id="KAI9561616.1"/>
    </source>
</evidence>
<proteinExistence type="predicted"/>
<feature type="chain" id="PRO_5042292445" evidence="2">
    <location>
        <begin position="20"/>
        <end position="62"/>
    </location>
</feature>
<comment type="caution">
    <text evidence="3">The sequence shown here is derived from an EMBL/GenBank/DDBJ whole genome shotgun (WGS) entry which is preliminary data.</text>
</comment>
<feature type="signal peptide" evidence="2">
    <location>
        <begin position="1"/>
        <end position="19"/>
    </location>
</feature>
<sequence length="62" mass="6828">MKILFLLYVFAISVLIAAAQTSNIKNNLADLDTAEAIPYGNTGRYRRPPYRGGSPSHFRVTG</sequence>
<feature type="region of interest" description="Disordered" evidence="1">
    <location>
        <begin position="41"/>
        <end position="62"/>
    </location>
</feature>
<reference evidence="3 4" key="1">
    <citation type="submission" date="2022-05" db="EMBL/GenBank/DDBJ databases">
        <title>A multi-omics perspective on studying reproductive biology in Daphnia sinensis.</title>
        <authorList>
            <person name="Jia J."/>
        </authorList>
    </citation>
    <scope>NUCLEOTIDE SEQUENCE [LARGE SCALE GENOMIC DNA]</scope>
    <source>
        <strain evidence="3 4">WSL</strain>
    </source>
</reference>
<dbReference type="Proteomes" id="UP000820818">
    <property type="component" value="Linkage Group LG3"/>
</dbReference>